<dbReference type="Proteomes" id="UP000294299">
    <property type="component" value="Chromosome NFRAN"/>
</dbReference>
<dbReference type="KEGG" id="nfn:NFRAN_2425"/>
<reference evidence="1 2" key="1">
    <citation type="submission" date="2019-02" db="EMBL/GenBank/DDBJ databases">
        <authorList>
            <person name="Lehtovirta-Morley E L."/>
        </authorList>
    </citation>
    <scope>NUCLEOTIDE SEQUENCE [LARGE SCALE GENOMIC DNA]</scope>
    <source>
        <strain evidence="1">NFRAN1</strain>
    </source>
</reference>
<accession>A0A484IDD5</accession>
<organism evidence="1 2">
    <name type="scientific">Candidatus Nitrosocosmicus franklandianus</name>
    <dbReference type="NCBI Taxonomy" id="1798806"/>
    <lineage>
        <taxon>Archaea</taxon>
        <taxon>Nitrososphaerota</taxon>
        <taxon>Nitrososphaeria</taxon>
        <taxon>Nitrososphaerales</taxon>
        <taxon>Nitrososphaeraceae</taxon>
        <taxon>Candidatus Nitrosocosmicus</taxon>
    </lineage>
</organism>
<evidence type="ECO:0000313" key="1">
    <source>
        <dbReference type="EMBL" id="VFJ14747.1"/>
    </source>
</evidence>
<dbReference type="AlphaFoldDB" id="A0A484IDD5"/>
<sequence>MTHNPYPIHLTHNNHTLHLLGILHTNYGRGFSERSEAVINLEIKNIKIQQSNL</sequence>
<dbReference type="EMBL" id="LR216287">
    <property type="protein sequence ID" value="VFJ14747.1"/>
    <property type="molecule type" value="Genomic_DNA"/>
</dbReference>
<name>A0A484IDD5_9ARCH</name>
<gene>
    <name evidence="1" type="ORF">NFRAN_2425</name>
</gene>
<protein>
    <submittedName>
        <fullName evidence="1">Uncharacterized protein</fullName>
    </submittedName>
</protein>
<evidence type="ECO:0000313" key="2">
    <source>
        <dbReference type="Proteomes" id="UP000294299"/>
    </source>
</evidence>
<keyword evidence="2" id="KW-1185">Reference proteome</keyword>
<proteinExistence type="predicted"/>